<dbReference type="RefSeq" id="WP_013020913.1">
    <property type="nucleotide sequence ID" value="NC_013947.1"/>
</dbReference>
<dbReference type="eggNOG" id="ENOG5033G9D">
    <property type="taxonomic scope" value="Bacteria"/>
</dbReference>
<dbReference type="HOGENOM" id="CLU_661910_0_0_11"/>
<evidence type="ECO:0008006" key="4">
    <source>
        <dbReference type="Google" id="ProtNLM"/>
    </source>
</evidence>
<dbReference type="OrthoDB" id="3349461at2"/>
<evidence type="ECO:0000313" key="3">
    <source>
        <dbReference type="Proteomes" id="UP000000844"/>
    </source>
</evidence>
<sequence>MATSPSEGWFAAQASTTTPPPDLTVEWRGRTYPAAPVASGAAFELFSAEAVQGFSLNPRPGATHPYRTFVHARDIRGDGAPVLSAPDAPLVVPLADGLNLPEIHRLCQSPFGGRAEAALVSTVRESARITYGTKMIKSLSPHQAARLLLSPPCVWGVCFREHDTAHLRTPEERRVLDGDPHPGDEATFALRWRASDPLDYVVPSIEDYPGLVGMPASDRRGPPVLGTGFVPSSLHLIPEFLTADFGDLPLPDRSEILMYTPEGSEIVAYQYLSERAAWTLMAGRQWRHLLSALPGIRPGQEWFPVPADAHIGLFGSCNGRTYPAVADPPHEFRVRAKSAAARFVVSDVVRTGLSTVWRDSECAIAGSDDDWVRLRLRFPSEATVVDTGAECVERGVYECWAPSRELGEVVQHEYRYAGTKN</sequence>
<feature type="region of interest" description="Disordered" evidence="1">
    <location>
        <begin position="1"/>
        <end position="22"/>
    </location>
</feature>
<evidence type="ECO:0000256" key="1">
    <source>
        <dbReference type="SAM" id="MobiDB-lite"/>
    </source>
</evidence>
<dbReference type="KEGG" id="sna:Snas_5712"/>
<organism evidence="2 3">
    <name type="scientific">Stackebrandtia nassauensis (strain DSM 44728 / CIP 108903 / NRRL B-16338 / NBRC 102104 / LLR-40K-21)</name>
    <dbReference type="NCBI Taxonomy" id="446470"/>
    <lineage>
        <taxon>Bacteria</taxon>
        <taxon>Bacillati</taxon>
        <taxon>Actinomycetota</taxon>
        <taxon>Actinomycetes</taxon>
        <taxon>Glycomycetales</taxon>
        <taxon>Glycomycetaceae</taxon>
        <taxon>Stackebrandtia</taxon>
    </lineage>
</organism>
<proteinExistence type="predicted"/>
<dbReference type="AlphaFoldDB" id="D3PY13"/>
<name>D3PY13_STANL</name>
<dbReference type="EMBL" id="CP001778">
    <property type="protein sequence ID" value="ADD45342.1"/>
    <property type="molecule type" value="Genomic_DNA"/>
</dbReference>
<accession>D3PY13</accession>
<dbReference type="Proteomes" id="UP000000844">
    <property type="component" value="Chromosome"/>
</dbReference>
<protein>
    <recommendedName>
        <fullName evidence="4">DUF2169 domain-containing protein</fullName>
    </recommendedName>
</protein>
<reference evidence="2 3" key="1">
    <citation type="journal article" date="2009" name="Stand. Genomic Sci.">
        <title>Complete genome sequence of Stackebrandtia nassauensis type strain (LLR-40K-21).</title>
        <authorList>
            <person name="Munk C."/>
            <person name="Lapidus A."/>
            <person name="Copeland A."/>
            <person name="Jando M."/>
            <person name="Mayilraj S."/>
            <person name="Glavina Del Rio T."/>
            <person name="Nolan M."/>
            <person name="Chen F."/>
            <person name="Lucas S."/>
            <person name="Tice H."/>
            <person name="Cheng J.F."/>
            <person name="Han C."/>
            <person name="Detter J.C."/>
            <person name="Bruce D."/>
            <person name="Goodwin L."/>
            <person name="Chain P."/>
            <person name="Pitluck S."/>
            <person name="Goker M."/>
            <person name="Ovchinikova G."/>
            <person name="Pati A."/>
            <person name="Ivanova N."/>
            <person name="Mavromatis K."/>
            <person name="Chen A."/>
            <person name="Palaniappan K."/>
            <person name="Land M."/>
            <person name="Hauser L."/>
            <person name="Chang Y.J."/>
            <person name="Jeffries C.D."/>
            <person name="Bristow J."/>
            <person name="Eisen J.A."/>
            <person name="Markowitz V."/>
            <person name="Hugenholtz P."/>
            <person name="Kyrpides N.C."/>
            <person name="Klenk H.P."/>
        </authorList>
    </citation>
    <scope>NUCLEOTIDE SEQUENCE [LARGE SCALE GENOMIC DNA]</scope>
    <source>
        <strain evidence="3">DSM 44728 / CIP 108903 / NRRL B-16338 / NBRC 102104 / LLR-40K-21</strain>
    </source>
</reference>
<evidence type="ECO:0000313" key="2">
    <source>
        <dbReference type="EMBL" id="ADD45342.1"/>
    </source>
</evidence>
<keyword evidence="3" id="KW-1185">Reference proteome</keyword>
<gene>
    <name evidence="2" type="ordered locus">Snas_5712</name>
</gene>